<dbReference type="InterPro" id="IPR029058">
    <property type="entry name" value="AB_hydrolase_fold"/>
</dbReference>
<dbReference type="OrthoDB" id="9804723at2"/>
<dbReference type="STRING" id="665004.AC529_05005"/>
<evidence type="ECO:0000256" key="2">
    <source>
        <dbReference type="SAM" id="MobiDB-lite"/>
    </source>
</evidence>
<gene>
    <name evidence="4" type="ORF">AC529_05005</name>
</gene>
<dbReference type="GO" id="GO:0016020">
    <property type="term" value="C:membrane"/>
    <property type="evidence" value="ECO:0007669"/>
    <property type="project" value="TreeGrafter"/>
</dbReference>
<dbReference type="PATRIC" id="fig|665004.4.peg.1787"/>
<dbReference type="RefSeq" id="WP_068755229.1">
    <property type="nucleotide sequence ID" value="NZ_KQ950181.1"/>
</dbReference>
<dbReference type="PANTHER" id="PTHR43798">
    <property type="entry name" value="MONOACYLGLYCEROL LIPASE"/>
    <property type="match status" value="1"/>
</dbReference>
<dbReference type="SUPFAM" id="SSF53474">
    <property type="entry name" value="alpha/beta-Hydrolases"/>
    <property type="match status" value="1"/>
</dbReference>
<dbReference type="InterPro" id="IPR050266">
    <property type="entry name" value="AB_hydrolase_sf"/>
</dbReference>
<protein>
    <submittedName>
        <fullName evidence="4">Carboxylesterase</fullName>
    </submittedName>
</protein>
<dbReference type="InterPro" id="IPR000073">
    <property type="entry name" value="AB_hydrolase_1"/>
</dbReference>
<keyword evidence="1" id="KW-0378">Hydrolase</keyword>
<evidence type="ECO:0000313" key="5">
    <source>
        <dbReference type="Proteomes" id="UP000074382"/>
    </source>
</evidence>
<comment type="caution">
    <text evidence="4">The sequence shown here is derived from an EMBL/GenBank/DDBJ whole genome shotgun (WGS) entry which is preliminary data.</text>
</comment>
<evidence type="ECO:0000313" key="4">
    <source>
        <dbReference type="EMBL" id="KUP97804.1"/>
    </source>
</evidence>
<organism evidence="4 5">
    <name type="scientific">Thermobifida cellulosilytica TB100</name>
    <dbReference type="NCBI Taxonomy" id="665004"/>
    <lineage>
        <taxon>Bacteria</taxon>
        <taxon>Bacillati</taxon>
        <taxon>Actinomycetota</taxon>
        <taxon>Actinomycetes</taxon>
        <taxon>Streptosporangiales</taxon>
        <taxon>Nocardiopsidaceae</taxon>
        <taxon>Thermobifida</taxon>
    </lineage>
</organism>
<dbReference type="Pfam" id="PF00561">
    <property type="entry name" value="Abhydrolase_1"/>
    <property type="match status" value="1"/>
</dbReference>
<dbReference type="GO" id="GO:0016787">
    <property type="term" value="F:hydrolase activity"/>
    <property type="evidence" value="ECO:0007669"/>
    <property type="project" value="UniProtKB-KW"/>
</dbReference>
<feature type="domain" description="AB hydrolase-1" evidence="3">
    <location>
        <begin position="36"/>
        <end position="157"/>
    </location>
</feature>
<dbReference type="EMBL" id="LGEM01000020">
    <property type="protein sequence ID" value="KUP97804.1"/>
    <property type="molecule type" value="Genomic_DNA"/>
</dbReference>
<dbReference type="Proteomes" id="UP000074382">
    <property type="component" value="Unassembled WGS sequence"/>
</dbReference>
<reference evidence="5" key="1">
    <citation type="journal article" date="2017" name="Acta Aliment.">
        <title>Plant polysaccharide degrading enzyme system of Thermpbifida cellulosilytica TB100 revealed by de novo genome project data.</title>
        <authorList>
            <person name="Toth A."/>
            <person name="Baka E."/>
            <person name="Luzics S."/>
            <person name="Bata-Vidacs I."/>
            <person name="Nagy I."/>
            <person name="Balint B."/>
            <person name="Herceg R."/>
            <person name="Olasz F."/>
            <person name="Wilk T."/>
            <person name="Nagy T."/>
            <person name="Kriszt B."/>
            <person name="Nagy I."/>
            <person name="Kukolya J."/>
        </authorList>
    </citation>
    <scope>NUCLEOTIDE SEQUENCE [LARGE SCALE GENOMIC DNA]</scope>
    <source>
        <strain evidence="5">TB100</strain>
    </source>
</reference>
<sequence>MPTQTEISPVTGHYVTIEVEGARYRVFYLENGTGQPLVCQHTAGCHNHQWMGLLEDPEFTRDYRIIAYDLARHGKSDPPMNTEWWKEEYRLTADHYVAFIVAFCDALGLEEPIFMGSSFGGNVALQLALRHPDRFRAVIPVEAADHSPGFFLDWWQHPHANAAQVCASGVWDLMAPQSPEHDRWRTWFYYSQGSEAFRGDLYFYSVDHDLRGRCGEIDTSRCPVVMLTGAYDYLTPPEAGRRTAEQIPGAEFIEMTEIGHFPMSENYPRFAGYLRQALDLVARRTGMAEASAPRPRSPGAQVRRR</sequence>
<keyword evidence="5" id="KW-1185">Reference proteome</keyword>
<evidence type="ECO:0000259" key="3">
    <source>
        <dbReference type="Pfam" id="PF00561"/>
    </source>
</evidence>
<dbReference type="Gene3D" id="3.40.50.1820">
    <property type="entry name" value="alpha/beta hydrolase"/>
    <property type="match status" value="1"/>
</dbReference>
<dbReference type="AlphaFoldDB" id="A0A147KKH7"/>
<feature type="region of interest" description="Disordered" evidence="2">
    <location>
        <begin position="286"/>
        <end position="305"/>
    </location>
</feature>
<name>A0A147KKH7_THECS</name>
<dbReference type="PRINTS" id="PR00111">
    <property type="entry name" value="ABHYDROLASE"/>
</dbReference>
<proteinExistence type="predicted"/>
<dbReference type="PANTHER" id="PTHR43798:SF31">
    <property type="entry name" value="AB HYDROLASE SUPERFAMILY PROTEIN YCLE"/>
    <property type="match status" value="1"/>
</dbReference>
<accession>A0A147KKH7</accession>
<evidence type="ECO:0000256" key="1">
    <source>
        <dbReference type="ARBA" id="ARBA00022801"/>
    </source>
</evidence>